<organism evidence="3 4">
    <name type="scientific">candidate division TA06 bacterium 34_109</name>
    <dbReference type="NCBI Taxonomy" id="1635277"/>
    <lineage>
        <taxon>Bacteria</taxon>
        <taxon>Bacteria division TA06</taxon>
    </lineage>
</organism>
<evidence type="ECO:0000313" key="3">
    <source>
        <dbReference type="EMBL" id="KUK87817.1"/>
    </source>
</evidence>
<dbReference type="Proteomes" id="UP000053467">
    <property type="component" value="Unassembled WGS sequence"/>
</dbReference>
<sequence length="418" mass="49102">MKKIFLISIIITIFLFSFSEVFKEKITKNVELLYNYVPENDISAVTVFIDGGSMNYDFEKSGIENLIFRLVEKCGKNYSESKMNELMDKYFVTVSFENSYDYSSFSFSTLNKYLFDVTKIFADNFREPDFSDEILKREKEKMIDEIKSKEEDPDELLYLKLNEYFFKNHPYIANPEGYVETVQNLKSADLYEHLKKIFSSRRVIISVVSGVPFKEAKKFFKKEFGFINGKVEMMKNLKDFNLCEGDTLLKYEKGGLQTKYLGCKFKVPSVNDKEYLPVRVGLSILSKRVYETLRTKHGLTYAAYVGASNKLSNYGVFYVSTLYPDSAMKLFKDEVEKVKKEGIKQEEIDDMKNLFQTSFFLNKERTSNRSFSLGYNYLIFNDYDYDLKFIKELEKLKSEKVTNAITKYLRDFKFILVE</sequence>
<dbReference type="InterPro" id="IPR011765">
    <property type="entry name" value="Pept_M16_N"/>
</dbReference>
<dbReference type="GO" id="GO:0046872">
    <property type="term" value="F:metal ion binding"/>
    <property type="evidence" value="ECO:0007669"/>
    <property type="project" value="InterPro"/>
</dbReference>
<dbReference type="EMBL" id="LGGX01000002">
    <property type="protein sequence ID" value="KUK87817.1"/>
    <property type="molecule type" value="Genomic_DNA"/>
</dbReference>
<reference evidence="4" key="1">
    <citation type="journal article" date="2015" name="MBio">
        <title>Genome-Resolved Metagenomic Analysis Reveals Roles for Candidate Phyla and Other Microbial Community Members in Biogeochemical Transformations in Oil Reservoirs.</title>
        <authorList>
            <person name="Hu P."/>
            <person name="Tom L."/>
            <person name="Singh A."/>
            <person name="Thomas B.C."/>
            <person name="Baker B.J."/>
            <person name="Piceno Y.M."/>
            <person name="Andersen G.L."/>
            <person name="Banfield J.F."/>
        </authorList>
    </citation>
    <scope>NUCLEOTIDE SEQUENCE [LARGE SCALE GENOMIC DNA]</scope>
</reference>
<dbReference type="InterPro" id="IPR011249">
    <property type="entry name" value="Metalloenz_LuxS/M16"/>
</dbReference>
<comment type="caution">
    <text evidence="3">The sequence shown here is derived from an EMBL/GenBank/DDBJ whole genome shotgun (WGS) entry which is preliminary data.</text>
</comment>
<evidence type="ECO:0000313" key="4">
    <source>
        <dbReference type="Proteomes" id="UP000053467"/>
    </source>
</evidence>
<evidence type="ECO:0000259" key="1">
    <source>
        <dbReference type="Pfam" id="PF00675"/>
    </source>
</evidence>
<dbReference type="InterPro" id="IPR050361">
    <property type="entry name" value="MPP/UQCRC_Complex"/>
</dbReference>
<accession>A0A124G0L3</accession>
<dbReference type="SUPFAM" id="SSF63411">
    <property type="entry name" value="LuxS/MPP-like metallohydrolase"/>
    <property type="match status" value="2"/>
</dbReference>
<feature type="domain" description="Peptidase M16 N-terminal" evidence="1">
    <location>
        <begin position="35"/>
        <end position="171"/>
    </location>
</feature>
<protein>
    <submittedName>
        <fullName evidence="3">Peptidase M16 domain protein</fullName>
    </submittedName>
</protein>
<dbReference type="PANTHER" id="PTHR11851:SF224">
    <property type="entry name" value="PROCESSING PROTEASE"/>
    <property type="match status" value="1"/>
</dbReference>
<dbReference type="PANTHER" id="PTHR11851">
    <property type="entry name" value="METALLOPROTEASE"/>
    <property type="match status" value="1"/>
</dbReference>
<dbReference type="Pfam" id="PF00675">
    <property type="entry name" value="Peptidase_M16"/>
    <property type="match status" value="1"/>
</dbReference>
<gene>
    <name evidence="3" type="ORF">XE03_0336</name>
</gene>
<proteinExistence type="predicted"/>
<dbReference type="InterPro" id="IPR007863">
    <property type="entry name" value="Peptidase_M16_C"/>
</dbReference>
<feature type="domain" description="Peptidase M16 C-terminal" evidence="2">
    <location>
        <begin position="186"/>
        <end position="353"/>
    </location>
</feature>
<name>A0A124G0L3_UNCT6</name>
<dbReference type="AlphaFoldDB" id="A0A124G0L3"/>
<evidence type="ECO:0000259" key="2">
    <source>
        <dbReference type="Pfam" id="PF05193"/>
    </source>
</evidence>
<dbReference type="Gene3D" id="3.30.830.10">
    <property type="entry name" value="Metalloenzyme, LuxS/M16 peptidase-like"/>
    <property type="match status" value="2"/>
</dbReference>
<dbReference type="Pfam" id="PF05193">
    <property type="entry name" value="Peptidase_M16_C"/>
    <property type="match status" value="1"/>
</dbReference>